<dbReference type="RefSeq" id="WP_307530179.1">
    <property type="nucleotide sequence ID" value="NZ_JAUSZI010000002.1"/>
</dbReference>
<dbReference type="EMBL" id="JAUSZI010000002">
    <property type="protein sequence ID" value="MDQ1033058.1"/>
    <property type="molecule type" value="Genomic_DNA"/>
</dbReference>
<name>A0ABU0TB66_9ACTN</name>
<evidence type="ECO:0000313" key="3">
    <source>
        <dbReference type="Proteomes" id="UP001230328"/>
    </source>
</evidence>
<reference evidence="2 3" key="1">
    <citation type="submission" date="2023-07" db="EMBL/GenBank/DDBJ databases">
        <title>Comparative genomics of wheat-associated soil bacteria to identify genetic determinants of phenazine resistance.</title>
        <authorList>
            <person name="Mouncey N."/>
        </authorList>
    </citation>
    <scope>NUCLEOTIDE SEQUENCE [LARGE SCALE GENOMIC DNA]</scope>
    <source>
        <strain evidence="2 3">V2I4</strain>
    </source>
</reference>
<evidence type="ECO:0000259" key="1">
    <source>
        <dbReference type="Pfam" id="PF13683"/>
    </source>
</evidence>
<organism evidence="2 3">
    <name type="scientific">Streptomyces umbrinus</name>
    <dbReference type="NCBI Taxonomy" id="67370"/>
    <lineage>
        <taxon>Bacteria</taxon>
        <taxon>Bacillati</taxon>
        <taxon>Actinomycetota</taxon>
        <taxon>Actinomycetes</taxon>
        <taxon>Kitasatosporales</taxon>
        <taxon>Streptomycetaceae</taxon>
        <taxon>Streptomyces</taxon>
        <taxon>Streptomyces phaeochromogenes group</taxon>
    </lineage>
</organism>
<dbReference type="InterPro" id="IPR012337">
    <property type="entry name" value="RNaseH-like_sf"/>
</dbReference>
<keyword evidence="3" id="KW-1185">Reference proteome</keyword>
<accession>A0ABU0TB66</accession>
<sequence length="84" mass="9851">MNAHVERFIRSVRAECTDRMLIYNEQHARRVLAEYAEHYNSGRPHRALHLRAPADDPDVIPFPAQHIQRHDVLSGLIHKYRDTA</sequence>
<dbReference type="InterPro" id="IPR001584">
    <property type="entry name" value="Integrase_cat-core"/>
</dbReference>
<dbReference type="Pfam" id="PF13683">
    <property type="entry name" value="rve_3"/>
    <property type="match status" value="1"/>
</dbReference>
<comment type="caution">
    <text evidence="2">The sequence shown here is derived from an EMBL/GenBank/DDBJ whole genome shotgun (WGS) entry which is preliminary data.</text>
</comment>
<dbReference type="SUPFAM" id="SSF53098">
    <property type="entry name" value="Ribonuclease H-like"/>
    <property type="match status" value="1"/>
</dbReference>
<dbReference type="Proteomes" id="UP001230328">
    <property type="component" value="Unassembled WGS sequence"/>
</dbReference>
<protein>
    <submittedName>
        <fullName evidence="2">Transposase InsO family protein</fullName>
    </submittedName>
</protein>
<evidence type="ECO:0000313" key="2">
    <source>
        <dbReference type="EMBL" id="MDQ1033058.1"/>
    </source>
</evidence>
<gene>
    <name evidence="2" type="ORF">QF035_010640</name>
</gene>
<proteinExistence type="predicted"/>
<feature type="domain" description="Integrase catalytic" evidence="1">
    <location>
        <begin position="2"/>
        <end position="53"/>
    </location>
</feature>